<dbReference type="OrthoDB" id="4318225at2"/>
<keyword evidence="2" id="KW-0812">Transmembrane</keyword>
<feature type="domain" description="VWFA" evidence="4">
    <location>
        <begin position="45"/>
        <end position="228"/>
    </location>
</feature>
<dbReference type="EMBL" id="SZPY01000001">
    <property type="protein sequence ID" value="TKI64046.1"/>
    <property type="molecule type" value="Genomic_DNA"/>
</dbReference>
<dbReference type="AlphaFoldDB" id="A0A4U2YRF0"/>
<feature type="transmembrane region" description="Helical" evidence="2">
    <location>
        <begin position="599"/>
        <end position="622"/>
    </location>
</feature>
<feature type="signal peptide" evidence="3">
    <location>
        <begin position="1"/>
        <end position="32"/>
    </location>
</feature>
<keyword evidence="6" id="KW-1185">Reference proteome</keyword>
<dbReference type="Proteomes" id="UP000307808">
    <property type="component" value="Unassembled WGS sequence"/>
</dbReference>
<dbReference type="RefSeq" id="WP_137064510.1">
    <property type="nucleotide sequence ID" value="NZ_CP040748.1"/>
</dbReference>
<evidence type="ECO:0000256" key="3">
    <source>
        <dbReference type="SAM" id="SignalP"/>
    </source>
</evidence>
<evidence type="ECO:0000256" key="2">
    <source>
        <dbReference type="SAM" id="Phobius"/>
    </source>
</evidence>
<feature type="compositionally biased region" description="Acidic residues" evidence="1">
    <location>
        <begin position="577"/>
        <end position="587"/>
    </location>
</feature>
<keyword evidence="2" id="KW-1133">Transmembrane helix</keyword>
<dbReference type="InterPro" id="IPR002035">
    <property type="entry name" value="VWF_A"/>
</dbReference>
<keyword evidence="3" id="KW-0732">Signal</keyword>
<sequence length="630" mass="66023">MRKTGTSWRTRLVALAVLLTATGTSLHGSAAAQPLAMADGEGQGRTMLVLDASGSMADPAKGGKTKIEAARSALRTVVEGLPDDAEVGLRVFGAKVFSRTDPGSCEDSQLVVPAGVDNRSAMLAEIKKYKPYGETPIPYALREAAKDLGSEGARSLILVSDGESTCDPDPCKVAKDLAKDGIDLRIDVVGLSVSGKAREHLRCIAEAGNGDYFDADDAADIEATLTRVASRAAQPFTLFGEPISGGTEQDPTPITVGSWIDTIGTVKGYDAKYYSFERKEAGSTLRVAAVTQGGTGFNDVTRMEITNPEGDRCDYAYTVRSSMHALLLKGVQVTAGAESNCDLPGTYRVMVERSHGTPDVKIGLRVTEEPPVEDDGFVAPEGDVPIEKPAFGGTAQEVAGAASLEEAPELTSGLWSSDIVPGEALIYRFRLDYGQSARVGMRFAAGTTDHREAFGLAPPMAQMSLHSPLGANVDFPKGAEFLGYVGTRAPVEFRTATPQVSRTGAFDGGGFGGGGDFTVAGDYYLMVAVGRNDTLELPFEIDLQIDGEPADGPTYVDGASWTITDGLDMGEAATSDNDTDAETETETDSPAAAEQSSSVSLPVVLGGAAGLLVVGVLVGVLLSRRRARRV</sequence>
<dbReference type="SMART" id="SM00327">
    <property type="entry name" value="VWA"/>
    <property type="match status" value="1"/>
</dbReference>
<gene>
    <name evidence="5" type="ORF">FC770_02405</name>
</gene>
<dbReference type="Pfam" id="PF13519">
    <property type="entry name" value="VWA_2"/>
    <property type="match status" value="1"/>
</dbReference>
<protein>
    <submittedName>
        <fullName evidence="5">VWA domain-containing protein</fullName>
    </submittedName>
</protein>
<dbReference type="SUPFAM" id="SSF53300">
    <property type="entry name" value="vWA-like"/>
    <property type="match status" value="1"/>
</dbReference>
<proteinExistence type="predicted"/>
<dbReference type="PROSITE" id="PS50234">
    <property type="entry name" value="VWFA"/>
    <property type="match status" value="1"/>
</dbReference>
<evidence type="ECO:0000313" key="6">
    <source>
        <dbReference type="Proteomes" id="UP000307808"/>
    </source>
</evidence>
<evidence type="ECO:0000256" key="1">
    <source>
        <dbReference type="SAM" id="MobiDB-lite"/>
    </source>
</evidence>
<evidence type="ECO:0000313" key="5">
    <source>
        <dbReference type="EMBL" id="TKI64046.1"/>
    </source>
</evidence>
<reference evidence="5 6" key="1">
    <citation type="submission" date="2019-04" db="EMBL/GenBank/DDBJ databases">
        <authorList>
            <person name="Dong K."/>
        </authorList>
    </citation>
    <scope>NUCLEOTIDE SEQUENCE [LARGE SCALE GENOMIC DNA]</scope>
    <source>
        <strain evidence="6">dk3543</strain>
    </source>
</reference>
<dbReference type="Gene3D" id="3.40.50.410">
    <property type="entry name" value="von Willebrand factor, type A domain"/>
    <property type="match status" value="1"/>
</dbReference>
<organism evidence="5 6">
    <name type="scientific">Nocardioides jishulii</name>
    <dbReference type="NCBI Taxonomy" id="2575440"/>
    <lineage>
        <taxon>Bacteria</taxon>
        <taxon>Bacillati</taxon>
        <taxon>Actinomycetota</taxon>
        <taxon>Actinomycetes</taxon>
        <taxon>Propionibacteriales</taxon>
        <taxon>Nocardioidaceae</taxon>
        <taxon>Nocardioides</taxon>
    </lineage>
</organism>
<accession>A0A4U2YRF0</accession>
<feature type="chain" id="PRO_5020478436" evidence="3">
    <location>
        <begin position="33"/>
        <end position="630"/>
    </location>
</feature>
<evidence type="ECO:0000259" key="4">
    <source>
        <dbReference type="PROSITE" id="PS50234"/>
    </source>
</evidence>
<feature type="region of interest" description="Disordered" evidence="1">
    <location>
        <begin position="569"/>
        <end position="597"/>
    </location>
</feature>
<name>A0A4U2YRF0_9ACTN</name>
<keyword evidence="2" id="KW-0472">Membrane</keyword>
<comment type="caution">
    <text evidence="5">The sequence shown here is derived from an EMBL/GenBank/DDBJ whole genome shotgun (WGS) entry which is preliminary data.</text>
</comment>
<feature type="compositionally biased region" description="Low complexity" evidence="1">
    <location>
        <begin position="588"/>
        <end position="597"/>
    </location>
</feature>
<dbReference type="InterPro" id="IPR036465">
    <property type="entry name" value="vWFA_dom_sf"/>
</dbReference>